<keyword evidence="2 5" id="KW-0812">Transmembrane</keyword>
<keyword evidence="4 5" id="KW-0472">Membrane</keyword>
<organism evidence="6 7">
    <name type="scientific">Candidatus Borkfalkia excrementavium</name>
    <dbReference type="NCBI Taxonomy" id="2838505"/>
    <lineage>
        <taxon>Bacteria</taxon>
        <taxon>Bacillati</taxon>
        <taxon>Bacillota</taxon>
        <taxon>Clostridia</taxon>
        <taxon>Christensenellales</taxon>
        <taxon>Christensenellaceae</taxon>
        <taxon>Candidatus Borkfalkia</taxon>
    </lineage>
</organism>
<feature type="transmembrane region" description="Helical" evidence="5">
    <location>
        <begin position="35"/>
        <end position="59"/>
    </location>
</feature>
<protein>
    <submittedName>
        <fullName evidence="6">CvpA family protein</fullName>
    </submittedName>
</protein>
<keyword evidence="3 5" id="KW-1133">Transmembrane helix</keyword>
<feature type="transmembrane region" description="Helical" evidence="5">
    <location>
        <begin position="79"/>
        <end position="101"/>
    </location>
</feature>
<feature type="transmembrane region" description="Helical" evidence="5">
    <location>
        <begin position="6"/>
        <end position="28"/>
    </location>
</feature>
<comment type="caution">
    <text evidence="6">The sequence shown here is derived from an EMBL/GenBank/DDBJ whole genome shotgun (WGS) entry which is preliminary data.</text>
</comment>
<feature type="transmembrane region" description="Helical" evidence="5">
    <location>
        <begin position="122"/>
        <end position="146"/>
    </location>
</feature>
<dbReference type="Pfam" id="PF02674">
    <property type="entry name" value="Colicin_V"/>
    <property type="match status" value="1"/>
</dbReference>
<dbReference type="EMBL" id="DXCO01000040">
    <property type="protein sequence ID" value="HIY78744.1"/>
    <property type="molecule type" value="Genomic_DNA"/>
</dbReference>
<comment type="subcellular location">
    <subcellularLocation>
        <location evidence="1">Membrane</location>
        <topology evidence="1">Multi-pass membrane protein</topology>
    </subcellularLocation>
</comment>
<reference evidence="6" key="1">
    <citation type="journal article" date="2021" name="PeerJ">
        <title>Extensive microbial diversity within the chicken gut microbiome revealed by metagenomics and culture.</title>
        <authorList>
            <person name="Gilroy R."/>
            <person name="Ravi A."/>
            <person name="Getino M."/>
            <person name="Pursley I."/>
            <person name="Horton D.L."/>
            <person name="Alikhan N.F."/>
            <person name="Baker D."/>
            <person name="Gharbi K."/>
            <person name="Hall N."/>
            <person name="Watson M."/>
            <person name="Adriaenssens E.M."/>
            <person name="Foster-Nyarko E."/>
            <person name="Jarju S."/>
            <person name="Secka A."/>
            <person name="Antonio M."/>
            <person name="Oren A."/>
            <person name="Chaudhuri R.R."/>
            <person name="La Ragione R."/>
            <person name="Hildebrand F."/>
            <person name="Pallen M.J."/>
        </authorList>
    </citation>
    <scope>NUCLEOTIDE SEQUENCE</scope>
    <source>
        <strain evidence="6">CHK199-9574</strain>
    </source>
</reference>
<accession>A0A9D1Z9I0</accession>
<dbReference type="Proteomes" id="UP000824135">
    <property type="component" value="Unassembled WGS sequence"/>
</dbReference>
<evidence type="ECO:0000313" key="7">
    <source>
        <dbReference type="Proteomes" id="UP000824135"/>
    </source>
</evidence>
<evidence type="ECO:0000313" key="6">
    <source>
        <dbReference type="EMBL" id="HIY78744.1"/>
    </source>
</evidence>
<name>A0A9D1Z9I0_9FIRM</name>
<gene>
    <name evidence="6" type="ORF">H9728_06830</name>
</gene>
<reference evidence="6" key="2">
    <citation type="submission" date="2021-04" db="EMBL/GenBank/DDBJ databases">
        <authorList>
            <person name="Gilroy R."/>
        </authorList>
    </citation>
    <scope>NUCLEOTIDE SEQUENCE</scope>
    <source>
        <strain evidence="6">CHK199-9574</strain>
    </source>
</reference>
<sequence>MTTIDSITLLVGILLAALGFAVGFGRALRFFTKGIFGFVISVFVCATFGGMIAGIPAVSKLISDLNEYLGGKWSFLETIHLATAVYYLILFAAVQILRIAVVRLIGAIFSADNSVMRLLNRVFGMLFMVAAVFLLTLLVLAVFRIFDDTSFVQGIVEDISGSFLGTLYRHNPVKFVS</sequence>
<dbReference type="InterPro" id="IPR003825">
    <property type="entry name" value="Colicin-V_CvpA"/>
</dbReference>
<evidence type="ECO:0000256" key="3">
    <source>
        <dbReference type="ARBA" id="ARBA00022989"/>
    </source>
</evidence>
<proteinExistence type="predicted"/>
<dbReference type="GO" id="GO:0009403">
    <property type="term" value="P:toxin biosynthetic process"/>
    <property type="evidence" value="ECO:0007669"/>
    <property type="project" value="InterPro"/>
</dbReference>
<evidence type="ECO:0000256" key="2">
    <source>
        <dbReference type="ARBA" id="ARBA00022692"/>
    </source>
</evidence>
<dbReference type="AlphaFoldDB" id="A0A9D1Z9I0"/>
<evidence type="ECO:0000256" key="5">
    <source>
        <dbReference type="SAM" id="Phobius"/>
    </source>
</evidence>
<evidence type="ECO:0000256" key="4">
    <source>
        <dbReference type="ARBA" id="ARBA00023136"/>
    </source>
</evidence>
<dbReference type="GO" id="GO:0016020">
    <property type="term" value="C:membrane"/>
    <property type="evidence" value="ECO:0007669"/>
    <property type="project" value="UniProtKB-SubCell"/>
</dbReference>
<evidence type="ECO:0000256" key="1">
    <source>
        <dbReference type="ARBA" id="ARBA00004141"/>
    </source>
</evidence>